<protein>
    <submittedName>
        <fullName evidence="2">Uncharacterized protein</fullName>
    </submittedName>
</protein>
<accession>A0A915JK53</accession>
<dbReference type="Proteomes" id="UP000887565">
    <property type="component" value="Unplaced"/>
</dbReference>
<name>A0A915JK53_ROMCU</name>
<evidence type="ECO:0000313" key="1">
    <source>
        <dbReference type="Proteomes" id="UP000887565"/>
    </source>
</evidence>
<proteinExistence type="predicted"/>
<organism evidence="1 2">
    <name type="scientific">Romanomermis culicivorax</name>
    <name type="common">Nematode worm</name>
    <dbReference type="NCBI Taxonomy" id="13658"/>
    <lineage>
        <taxon>Eukaryota</taxon>
        <taxon>Metazoa</taxon>
        <taxon>Ecdysozoa</taxon>
        <taxon>Nematoda</taxon>
        <taxon>Enoplea</taxon>
        <taxon>Dorylaimia</taxon>
        <taxon>Mermithida</taxon>
        <taxon>Mermithoidea</taxon>
        <taxon>Mermithidae</taxon>
        <taxon>Romanomermis</taxon>
    </lineage>
</organism>
<sequence>MQHQKYQRTKANKPAVIMPQLPQGFQRRGDLWYIFDQKILKSHLGYCKNFDSTIPPTNSTTPESTFFVDVFQKAKKLFDFSSTVPSNTKLASIDHAFASTEIGNVTEWVANPVAPRTTVNFTEYSSTIDDRDDSLLNSTIFEQNNTVVTFPISLTSSAPKINIDEQVLRITVEMTATKKPTDTKSTDSSNFKE</sequence>
<dbReference type="WBParaSite" id="nRc.2.0.1.t26569-RA">
    <property type="protein sequence ID" value="nRc.2.0.1.t26569-RA"/>
    <property type="gene ID" value="nRc.2.0.1.g26569"/>
</dbReference>
<reference evidence="2" key="1">
    <citation type="submission" date="2022-11" db="UniProtKB">
        <authorList>
            <consortium name="WormBaseParasite"/>
        </authorList>
    </citation>
    <scope>IDENTIFICATION</scope>
</reference>
<keyword evidence="1" id="KW-1185">Reference proteome</keyword>
<dbReference type="AlphaFoldDB" id="A0A915JK53"/>
<evidence type="ECO:0000313" key="2">
    <source>
        <dbReference type="WBParaSite" id="nRc.2.0.1.t26569-RA"/>
    </source>
</evidence>